<accession>A0AAP0R2Q3</accession>
<protein>
    <submittedName>
        <fullName evidence="1">Uncharacterized protein</fullName>
    </submittedName>
</protein>
<dbReference type="Proteomes" id="UP001415857">
    <property type="component" value="Unassembled WGS sequence"/>
</dbReference>
<proteinExistence type="predicted"/>
<reference evidence="1 2" key="1">
    <citation type="journal article" date="2024" name="Plant J.">
        <title>Genome sequences and population genomics reveal climatic adaptation and genomic divergence between two closely related sweetgum species.</title>
        <authorList>
            <person name="Xu W.Q."/>
            <person name="Ren C.Q."/>
            <person name="Zhang X.Y."/>
            <person name="Comes H.P."/>
            <person name="Liu X.H."/>
            <person name="Li Y.G."/>
            <person name="Kettle C.J."/>
            <person name="Jalonen R."/>
            <person name="Gaisberger H."/>
            <person name="Ma Y.Z."/>
            <person name="Qiu Y.X."/>
        </authorList>
    </citation>
    <scope>NUCLEOTIDE SEQUENCE [LARGE SCALE GENOMIC DNA]</scope>
    <source>
        <strain evidence="1">Hangzhou</strain>
    </source>
</reference>
<sequence>MSKKSETATFRFLSADDFHMDQVAVDRRLTVTGLLLEDSYKTRSVWLGRIGGKILWGKKREVFSEFFGRKMHRDALMGKEEMD</sequence>
<gene>
    <name evidence="1" type="ORF">L1049_000374</name>
</gene>
<organism evidence="1 2">
    <name type="scientific">Liquidambar formosana</name>
    <name type="common">Formosan gum</name>
    <dbReference type="NCBI Taxonomy" id="63359"/>
    <lineage>
        <taxon>Eukaryota</taxon>
        <taxon>Viridiplantae</taxon>
        <taxon>Streptophyta</taxon>
        <taxon>Embryophyta</taxon>
        <taxon>Tracheophyta</taxon>
        <taxon>Spermatophyta</taxon>
        <taxon>Magnoliopsida</taxon>
        <taxon>eudicotyledons</taxon>
        <taxon>Gunneridae</taxon>
        <taxon>Pentapetalae</taxon>
        <taxon>Saxifragales</taxon>
        <taxon>Altingiaceae</taxon>
        <taxon>Liquidambar</taxon>
    </lineage>
</organism>
<evidence type="ECO:0000313" key="1">
    <source>
        <dbReference type="EMBL" id="KAK9268617.1"/>
    </source>
</evidence>
<name>A0AAP0R2Q3_LIQFO</name>
<dbReference type="AlphaFoldDB" id="A0AAP0R2Q3"/>
<dbReference type="EMBL" id="JBBPBK010000015">
    <property type="protein sequence ID" value="KAK9268617.1"/>
    <property type="molecule type" value="Genomic_DNA"/>
</dbReference>
<keyword evidence="2" id="KW-1185">Reference proteome</keyword>
<comment type="caution">
    <text evidence="1">The sequence shown here is derived from an EMBL/GenBank/DDBJ whole genome shotgun (WGS) entry which is preliminary data.</text>
</comment>
<evidence type="ECO:0000313" key="2">
    <source>
        <dbReference type="Proteomes" id="UP001415857"/>
    </source>
</evidence>